<protein>
    <submittedName>
        <fullName evidence="1">Uncharacterized protein</fullName>
    </submittedName>
</protein>
<comment type="caution">
    <text evidence="1">The sequence shown here is derived from an EMBL/GenBank/DDBJ whole genome shotgun (WGS) entry which is preliminary data.</text>
</comment>
<accession>A0ACA9UI60</accession>
<reference evidence="1" key="1">
    <citation type="submission" date="2020-04" db="EMBL/GenBank/DDBJ databases">
        <authorList>
            <person name="Broberg M."/>
        </authorList>
    </citation>
    <scope>NUCLEOTIDE SEQUENCE</scope>
</reference>
<organism evidence="1 2">
    <name type="scientific">Clonostachys rosea f. rosea IK726</name>
    <dbReference type="NCBI Taxonomy" id="1349383"/>
    <lineage>
        <taxon>Eukaryota</taxon>
        <taxon>Fungi</taxon>
        <taxon>Dikarya</taxon>
        <taxon>Ascomycota</taxon>
        <taxon>Pezizomycotina</taxon>
        <taxon>Sordariomycetes</taxon>
        <taxon>Hypocreomycetidae</taxon>
        <taxon>Hypocreales</taxon>
        <taxon>Bionectriaceae</taxon>
        <taxon>Clonostachys</taxon>
    </lineage>
</organism>
<dbReference type="Proteomes" id="UP000836387">
    <property type="component" value="Unassembled WGS sequence"/>
</dbReference>
<sequence length="692" mass="77187">MSLIAQATPQHGHTGQTTMQTATTTSTVKPLDPCTSKLTWSPSASPFRHQKCDLERPCSNCRKSDAECIRNYSVRFRHGLNPSIRPRRAQDASRRSEFQFAHDQPWVRTNRTLSFVDETNDVINLLDSGTGTSNFDSIDSPPDLMQVTETGSLDSSQPRSPSAPSKEHRSGTDKLDADIPSPIAASGGRPSKKKRALSHSAFTPWSGAPRSDPVHARTSSRGSHYSQSIPEAGSPFSLFPNSPVITQQLLLGLHRELDTQTFPSPQVSSIHSPLGDCHAKVIDGIYLETPNWPLEDPVEAMLFQNYVHDLAPLFDLCDSDRHFATVVPRRAALCPPLMNAILAASAKRLRRVSNFDSYIGDKYHQNCLKTLIPALSSLAAVMDENLLTTIVILRFMEELDVPCRSTEMTSESHLVGTRVFIAAQEKMSDFSGLRRAAFLVALRQEIHMAFIQGRVVHPNFDLDMISRLVVPDSTGCDYANLIILHCASCIRYCYGSEEQSIATWEELRERQDRIWIERPWIFHPMHVNENSGVFPEIVYLNDAIVTGMLHYYLVEVLLAAHNPKVPRLGPGQAKSFRETNEHIKKSVLTICGIAESNDRTQASYAYVCLAITMAGDRFTDLEHQDAIINILVKADIRFAWPTGPIQRHLLEGWGREVSPDLVSEQPQVENKDDQQHVELADSIASAIAMLHD</sequence>
<keyword evidence="2" id="KW-1185">Reference proteome</keyword>
<proteinExistence type="predicted"/>
<reference evidence="1" key="2">
    <citation type="submission" date="2021-10" db="EMBL/GenBank/DDBJ databases">
        <authorList>
            <person name="Piombo E."/>
        </authorList>
    </citation>
    <scope>NUCLEOTIDE SEQUENCE</scope>
</reference>
<dbReference type="EMBL" id="CADEHS020000518">
    <property type="protein sequence ID" value="CAG9953066.1"/>
    <property type="molecule type" value="Genomic_DNA"/>
</dbReference>
<name>A0ACA9UI60_BIOOC</name>
<evidence type="ECO:0000313" key="2">
    <source>
        <dbReference type="Proteomes" id="UP000836387"/>
    </source>
</evidence>
<gene>
    <name evidence="1" type="ORF">CRV2_00014225</name>
</gene>
<evidence type="ECO:0000313" key="1">
    <source>
        <dbReference type="EMBL" id="CAG9953066.1"/>
    </source>
</evidence>